<dbReference type="eggNOG" id="KOG1399">
    <property type="taxonomic scope" value="Eukaryota"/>
</dbReference>
<dbReference type="Gene3D" id="3.50.50.60">
    <property type="entry name" value="FAD/NAD(P)-binding domain"/>
    <property type="match status" value="1"/>
</dbReference>
<protein>
    <recommendedName>
        <fullName evidence="8">FAD/NAD(P)-binding domain-containing protein</fullName>
    </recommendedName>
</protein>
<evidence type="ECO:0000313" key="7">
    <source>
        <dbReference type="Proteomes" id="UP000011715"/>
    </source>
</evidence>
<evidence type="ECO:0000256" key="3">
    <source>
        <dbReference type="ARBA" id="ARBA00023002"/>
    </source>
</evidence>
<accession>A0A0C4DSH5</accession>
<dbReference type="EMBL" id="GL876967">
    <property type="protein sequence ID" value="KLU83804.1"/>
    <property type="molecule type" value="Genomic_DNA"/>
</dbReference>
<feature type="compositionally biased region" description="Basic residues" evidence="4">
    <location>
        <begin position="465"/>
        <end position="486"/>
    </location>
</feature>
<reference evidence="6" key="4">
    <citation type="journal article" date="2015" name="G3 (Bethesda)">
        <title>Genome sequences of three phytopathogenic species of the Magnaporthaceae family of fungi.</title>
        <authorList>
            <person name="Okagaki L.H."/>
            <person name="Nunes C.C."/>
            <person name="Sailsbery J."/>
            <person name="Clay B."/>
            <person name="Brown D."/>
            <person name="John T."/>
            <person name="Oh Y."/>
            <person name="Young N."/>
            <person name="Fitzgerald M."/>
            <person name="Haas B.J."/>
            <person name="Zeng Q."/>
            <person name="Young S."/>
            <person name="Adiconis X."/>
            <person name="Fan L."/>
            <person name="Levin J.Z."/>
            <person name="Mitchell T.K."/>
            <person name="Okubara P.A."/>
            <person name="Farman M.L."/>
            <person name="Kohn L.M."/>
            <person name="Birren B."/>
            <person name="Ma L.-J."/>
            <person name="Dean R.A."/>
        </authorList>
    </citation>
    <scope>NUCLEOTIDE SEQUENCE</scope>
    <source>
        <strain evidence="6">ATCC 64411 / 73-15</strain>
    </source>
</reference>
<keyword evidence="2" id="KW-0274">FAD</keyword>
<dbReference type="Proteomes" id="UP000011715">
    <property type="component" value="Unassembled WGS sequence"/>
</dbReference>
<dbReference type="AlphaFoldDB" id="A0A0C4DSH5"/>
<evidence type="ECO:0000256" key="2">
    <source>
        <dbReference type="ARBA" id="ARBA00022827"/>
    </source>
</evidence>
<gene>
    <name evidence="5" type="ORF">MAPG_02855</name>
</gene>
<reference evidence="5" key="3">
    <citation type="submission" date="2011-03" db="EMBL/GenBank/DDBJ databases">
        <title>Annotation of Magnaporthe poae ATCC 64411.</title>
        <authorList>
            <person name="Ma L.-J."/>
            <person name="Dead R."/>
            <person name="Young S.K."/>
            <person name="Zeng Q."/>
            <person name="Gargeya S."/>
            <person name="Fitzgerald M."/>
            <person name="Haas B."/>
            <person name="Abouelleil A."/>
            <person name="Alvarado L."/>
            <person name="Arachchi H.M."/>
            <person name="Berlin A."/>
            <person name="Brown A."/>
            <person name="Chapman S.B."/>
            <person name="Chen Z."/>
            <person name="Dunbar C."/>
            <person name="Freedman E."/>
            <person name="Gearin G."/>
            <person name="Gellesch M."/>
            <person name="Goldberg J."/>
            <person name="Griggs A."/>
            <person name="Gujja S."/>
            <person name="Heiman D."/>
            <person name="Howarth C."/>
            <person name="Larson L."/>
            <person name="Lui A."/>
            <person name="MacDonald P.J.P."/>
            <person name="Mehta T."/>
            <person name="Montmayeur A."/>
            <person name="Murphy C."/>
            <person name="Neiman D."/>
            <person name="Pearson M."/>
            <person name="Priest M."/>
            <person name="Roberts A."/>
            <person name="Saif S."/>
            <person name="Shea T."/>
            <person name="Shenoy N."/>
            <person name="Sisk P."/>
            <person name="Stolte C."/>
            <person name="Sykes S."/>
            <person name="Yandava C."/>
            <person name="Wortman J."/>
            <person name="Nusbaum C."/>
            <person name="Birren B."/>
        </authorList>
    </citation>
    <scope>NUCLEOTIDE SEQUENCE</scope>
    <source>
        <strain evidence="5">ATCC 64411</strain>
    </source>
</reference>
<dbReference type="SUPFAM" id="SSF51905">
    <property type="entry name" value="FAD/NAD(P)-binding domain"/>
    <property type="match status" value="1"/>
</dbReference>
<keyword evidence="1" id="KW-0285">Flavoprotein</keyword>
<feature type="compositionally biased region" description="Basic residues" evidence="4">
    <location>
        <begin position="396"/>
        <end position="409"/>
    </location>
</feature>
<dbReference type="EMBL" id="ADBL01000695">
    <property type="status" value="NOT_ANNOTATED_CDS"/>
    <property type="molecule type" value="Genomic_DNA"/>
</dbReference>
<dbReference type="OrthoDB" id="2915840at2759"/>
<dbReference type="Pfam" id="PF13738">
    <property type="entry name" value="Pyr_redox_3"/>
    <property type="match status" value="1"/>
</dbReference>
<evidence type="ECO:0000313" key="6">
    <source>
        <dbReference type="EnsemblFungi" id="MAPG_02855T0"/>
    </source>
</evidence>
<reference evidence="5" key="2">
    <citation type="submission" date="2010-05" db="EMBL/GenBank/DDBJ databases">
        <title>The Genome Sequence of Magnaporthe poae strain ATCC 64411.</title>
        <authorList>
            <consortium name="The Broad Institute Genome Sequencing Platform"/>
            <consortium name="Broad Institute Genome Sequencing Center for Infectious Disease"/>
            <person name="Ma L.-J."/>
            <person name="Dead R."/>
            <person name="Young S."/>
            <person name="Zeng Q."/>
            <person name="Koehrsen M."/>
            <person name="Alvarado L."/>
            <person name="Berlin A."/>
            <person name="Chapman S.B."/>
            <person name="Chen Z."/>
            <person name="Freedman E."/>
            <person name="Gellesch M."/>
            <person name="Goldberg J."/>
            <person name="Griggs A."/>
            <person name="Gujja S."/>
            <person name="Heilman E.R."/>
            <person name="Heiman D."/>
            <person name="Hepburn T."/>
            <person name="Howarth C."/>
            <person name="Jen D."/>
            <person name="Larson L."/>
            <person name="Mehta T."/>
            <person name="Neiman D."/>
            <person name="Pearson M."/>
            <person name="Roberts A."/>
            <person name="Saif S."/>
            <person name="Shea T."/>
            <person name="Shenoy N."/>
            <person name="Sisk P."/>
            <person name="Stolte C."/>
            <person name="Sykes S."/>
            <person name="Walk T."/>
            <person name="White J."/>
            <person name="Yandava C."/>
            <person name="Haas B."/>
            <person name="Nusbaum C."/>
            <person name="Birren B."/>
        </authorList>
    </citation>
    <scope>NUCLEOTIDE SEQUENCE</scope>
    <source>
        <strain evidence="5">ATCC 64411</strain>
    </source>
</reference>
<dbReference type="PANTHER" id="PTHR23023">
    <property type="entry name" value="DIMETHYLANILINE MONOOXYGENASE"/>
    <property type="match status" value="1"/>
</dbReference>
<dbReference type="InterPro" id="IPR050346">
    <property type="entry name" value="FMO-like"/>
</dbReference>
<evidence type="ECO:0000256" key="4">
    <source>
        <dbReference type="SAM" id="MobiDB-lite"/>
    </source>
</evidence>
<sequence>MTTTEEVDQVVIGAGFAGLASAKASFQLHPERSLVVLDAAPTVGGVWAAHRLFDGLRTNNMLGTYEYPDFPMDTATFGVKPGEHIPGHVVHKYLNAYAKKFGIADKIRCGWAVVSAEHQEDDGGWLLTVTVAGGDDGTKKILARRLVVATGMTSEPFMPHIEGQETYGNPIFHGMSALEDEGLLSSAKNFTVFGGTKSAWDAVYAAASKGIKVDWIIRESGHGPTWMAPPYVTPLKKWLEKLVVTRLLTWFSPCIWGDADGYARIRSLLHGTWMGRTVVDAFWGILGGDVISLNKFDSHPELAKLKPWSNPMFVASSFSILNYPTDFFDLVRDGTVRVHIADLKGLSRGKVHLADGTALPSDALCCVTGWKHVPAFKLLPEGRGRAPGGAAPRGRLAARHTRAPGPRRRRDPDAVPAPAQPAGPERQAQTAAAVRRPGRRRGGGGVARAPGRLVDGVGAAPTHCAARRRPGAPPPRRRLRRRHDEL</sequence>
<dbReference type="FunFam" id="3.50.50.60:FF:000258">
    <property type="entry name" value="Flavin-binding monooxygenase-like protein (AFU_orthologue AFUA_6G01900)"/>
    <property type="match status" value="1"/>
</dbReference>
<dbReference type="OMA" id="HENTYET"/>
<feature type="region of interest" description="Disordered" evidence="4">
    <location>
        <begin position="379"/>
        <end position="486"/>
    </location>
</feature>
<dbReference type="VEuPathDB" id="FungiDB:MAPG_02855"/>
<keyword evidence="7" id="KW-1185">Reference proteome</keyword>
<evidence type="ECO:0008006" key="8">
    <source>
        <dbReference type="Google" id="ProtNLM"/>
    </source>
</evidence>
<dbReference type="EnsemblFungi" id="MAPG_02855T0">
    <property type="protein sequence ID" value="MAPG_02855T0"/>
    <property type="gene ID" value="MAPG_02855"/>
</dbReference>
<organism evidence="6 7">
    <name type="scientific">Magnaporthiopsis poae (strain ATCC 64411 / 73-15)</name>
    <name type="common">Kentucky bluegrass fungus</name>
    <name type="synonym">Magnaporthe poae</name>
    <dbReference type="NCBI Taxonomy" id="644358"/>
    <lineage>
        <taxon>Eukaryota</taxon>
        <taxon>Fungi</taxon>
        <taxon>Dikarya</taxon>
        <taxon>Ascomycota</taxon>
        <taxon>Pezizomycotina</taxon>
        <taxon>Sordariomycetes</taxon>
        <taxon>Sordariomycetidae</taxon>
        <taxon>Magnaporthales</taxon>
        <taxon>Magnaporthaceae</taxon>
        <taxon>Magnaporthiopsis</taxon>
    </lineage>
</organism>
<evidence type="ECO:0000256" key="1">
    <source>
        <dbReference type="ARBA" id="ARBA00022630"/>
    </source>
</evidence>
<evidence type="ECO:0000313" key="5">
    <source>
        <dbReference type="EMBL" id="KLU83804.1"/>
    </source>
</evidence>
<reference evidence="6" key="5">
    <citation type="submission" date="2015-06" db="UniProtKB">
        <authorList>
            <consortium name="EnsemblFungi"/>
        </authorList>
    </citation>
    <scope>IDENTIFICATION</scope>
    <source>
        <strain evidence="6">ATCC 64411</strain>
    </source>
</reference>
<name>A0A0C4DSH5_MAGP6</name>
<keyword evidence="3" id="KW-0560">Oxidoreductase</keyword>
<dbReference type="GO" id="GO:0016491">
    <property type="term" value="F:oxidoreductase activity"/>
    <property type="evidence" value="ECO:0007669"/>
    <property type="project" value="UniProtKB-KW"/>
</dbReference>
<dbReference type="InterPro" id="IPR036188">
    <property type="entry name" value="FAD/NAD-bd_sf"/>
</dbReference>
<feature type="compositionally biased region" description="Low complexity" evidence="4">
    <location>
        <begin position="414"/>
        <end position="424"/>
    </location>
</feature>
<reference evidence="7" key="1">
    <citation type="submission" date="2010-05" db="EMBL/GenBank/DDBJ databases">
        <title>The genome sequence of Magnaporthe poae strain ATCC 64411.</title>
        <authorList>
            <person name="Ma L.-J."/>
            <person name="Dead R."/>
            <person name="Young S."/>
            <person name="Zeng Q."/>
            <person name="Koehrsen M."/>
            <person name="Alvarado L."/>
            <person name="Berlin A."/>
            <person name="Chapman S.B."/>
            <person name="Chen Z."/>
            <person name="Freedman E."/>
            <person name="Gellesch M."/>
            <person name="Goldberg J."/>
            <person name="Griggs A."/>
            <person name="Gujja S."/>
            <person name="Heilman E.R."/>
            <person name="Heiman D."/>
            <person name="Hepburn T."/>
            <person name="Howarth C."/>
            <person name="Jen D."/>
            <person name="Larson L."/>
            <person name="Mehta T."/>
            <person name="Neiman D."/>
            <person name="Pearson M."/>
            <person name="Roberts A."/>
            <person name="Saif S."/>
            <person name="Shea T."/>
            <person name="Shenoy N."/>
            <person name="Sisk P."/>
            <person name="Stolte C."/>
            <person name="Sykes S."/>
            <person name="Walk T."/>
            <person name="White J."/>
            <person name="Yandava C."/>
            <person name="Haas B."/>
            <person name="Nusbaum C."/>
            <person name="Birren B."/>
        </authorList>
    </citation>
    <scope>NUCLEOTIDE SEQUENCE [LARGE SCALE GENOMIC DNA]</scope>
    <source>
        <strain evidence="7">ATCC 64411 / 73-15</strain>
    </source>
</reference>
<proteinExistence type="predicted"/>